<dbReference type="Proteomes" id="UP000042997">
    <property type="component" value="Unassembled WGS sequence"/>
</dbReference>
<dbReference type="InterPro" id="IPR011251">
    <property type="entry name" value="Luciferase-like_dom"/>
</dbReference>
<sequence length="293" mass="32573">MVDFTVGVAMTPLDQLADLARTAEECGFASIALPDSLFYMEKQSVDYPYTPDGSRMWTEDTPWVDPLIAAAAMGAVTSTLRFYTQVLKLGSRNPVLLARQVGSVANLTGNRFGFGVGIGWAPEEFEWCGVPYARRGKRVDEMIEVIRLILGGGMVEHHGEFFDFDRLQMSPAPSAPVPFYIGGHTDVALRRAARIGDGWTSAMIRFDDLVDVVARLRELRAEYGRADEPFEIQAVCVDRFGSAGYAELEDAGVTDIIVVPWIFDGHGFDSPLEAKQESLHRFADRYIHRREQA</sequence>
<dbReference type="Pfam" id="PF00296">
    <property type="entry name" value="Bac_luciferase"/>
    <property type="match status" value="1"/>
</dbReference>
<feature type="domain" description="Luciferase-like" evidence="1">
    <location>
        <begin position="10"/>
        <end position="232"/>
    </location>
</feature>
<reference evidence="2 3" key="1">
    <citation type="journal article" date="2014" name="Genome Announc.">
        <title>Draft Genome Sequence of Propane- and Butane-Oxidizing Actinobacterium Rhodococcus ruber IEGM 231.</title>
        <authorList>
            <person name="Ivshina I.B."/>
            <person name="Kuyukina M.S."/>
            <person name="Krivoruchko A.V."/>
            <person name="Barbe V."/>
            <person name="Fischer C."/>
        </authorList>
    </citation>
    <scope>NUCLEOTIDE SEQUENCE [LARGE SCALE GENOMIC DNA]</scope>
</reference>
<evidence type="ECO:0000313" key="3">
    <source>
        <dbReference type="Proteomes" id="UP000042997"/>
    </source>
</evidence>
<gene>
    <name evidence="2" type="ORF">RHRU231_750044</name>
</gene>
<dbReference type="eggNOG" id="COG2141">
    <property type="taxonomic scope" value="Bacteria"/>
</dbReference>
<dbReference type="PANTHER" id="PTHR30011">
    <property type="entry name" value="ALKANESULFONATE MONOOXYGENASE-RELATED"/>
    <property type="match status" value="1"/>
</dbReference>
<dbReference type="InterPro" id="IPR019921">
    <property type="entry name" value="Lucif-like_OxRdtase_Rv2161c"/>
</dbReference>
<dbReference type="InterPro" id="IPR051260">
    <property type="entry name" value="Diverse_substr_monoxygenases"/>
</dbReference>
<dbReference type="Gene3D" id="3.20.20.30">
    <property type="entry name" value="Luciferase-like domain"/>
    <property type="match status" value="1"/>
</dbReference>
<dbReference type="PANTHER" id="PTHR30011:SF32">
    <property type="entry name" value="CONSERVED PROTEIN"/>
    <property type="match status" value="1"/>
</dbReference>
<evidence type="ECO:0000259" key="1">
    <source>
        <dbReference type="Pfam" id="PF00296"/>
    </source>
</evidence>
<protein>
    <recommendedName>
        <fullName evidence="1">Luciferase-like domain-containing protein</fullName>
    </recommendedName>
</protein>
<dbReference type="EMBL" id="CCSD01000089">
    <property type="protein sequence ID" value="CDZ90697.1"/>
    <property type="molecule type" value="Genomic_DNA"/>
</dbReference>
<dbReference type="GO" id="GO:0016705">
    <property type="term" value="F:oxidoreductase activity, acting on paired donors, with incorporation or reduction of molecular oxygen"/>
    <property type="evidence" value="ECO:0007669"/>
    <property type="project" value="InterPro"/>
</dbReference>
<dbReference type="SUPFAM" id="SSF51679">
    <property type="entry name" value="Bacterial luciferase-like"/>
    <property type="match status" value="1"/>
</dbReference>
<dbReference type="AlphaFoldDB" id="A0A098BR50"/>
<organism evidence="2 3">
    <name type="scientific">Rhodococcus ruber</name>
    <dbReference type="NCBI Taxonomy" id="1830"/>
    <lineage>
        <taxon>Bacteria</taxon>
        <taxon>Bacillati</taxon>
        <taxon>Actinomycetota</taxon>
        <taxon>Actinomycetes</taxon>
        <taxon>Mycobacteriales</taxon>
        <taxon>Nocardiaceae</taxon>
        <taxon>Rhodococcus</taxon>
    </lineage>
</organism>
<name>A0A098BR50_9NOCA</name>
<accession>A0A098BR50</accession>
<proteinExistence type="predicted"/>
<dbReference type="NCBIfam" id="TIGR03619">
    <property type="entry name" value="F420_Rv2161c"/>
    <property type="match status" value="1"/>
</dbReference>
<dbReference type="InterPro" id="IPR036661">
    <property type="entry name" value="Luciferase-like_sf"/>
</dbReference>
<evidence type="ECO:0000313" key="2">
    <source>
        <dbReference type="EMBL" id="CDZ90697.1"/>
    </source>
</evidence>